<evidence type="ECO:0000313" key="3">
    <source>
        <dbReference type="Proteomes" id="UP001157017"/>
    </source>
</evidence>
<protein>
    <submittedName>
        <fullName evidence="2">3-beta hydroxysteroid dehydrogenase</fullName>
    </submittedName>
</protein>
<accession>A0ABQ6JHY1</accession>
<dbReference type="SUPFAM" id="SSF51735">
    <property type="entry name" value="NAD(P)-binding Rossmann-fold domains"/>
    <property type="match status" value="1"/>
</dbReference>
<evidence type="ECO:0000256" key="1">
    <source>
        <dbReference type="SAM" id="MobiDB-lite"/>
    </source>
</evidence>
<sequence>MVPSRCYGDGTSVPSQRSTPCTSSSPAAPAPSAPPSSPSLLGAGHTVEALARSDASARALQQAGAAVRRGALDDLAALRDGAERAQGVVSLAFSRDYSSPEALTRGMDEEQAALEVLGRALVGSDRPLVTVSGTPWVPGRASTEDDPLPSDGPVGQRGRTVTALLALAGQGVRTSAVRMPRTVHEDGRGGFAGLLTEAARRTGVAGYPGDGSQRWPAVHARDAAVLFRLALESAPAGTAWHAVADEGDAVRDVAAVVGRRLGLPVRSVPEETFGPFGPVFAMDQPASSARTREVLGWQPVHPSLLDDLEPAPALSRAAVGGGG</sequence>
<dbReference type="PANTHER" id="PTHR48079:SF6">
    <property type="entry name" value="NAD(P)-BINDING DOMAIN-CONTAINING PROTEIN-RELATED"/>
    <property type="match status" value="1"/>
</dbReference>
<name>A0ABQ6JHY1_9ACTN</name>
<dbReference type="EMBL" id="BSUZ01000001">
    <property type="protein sequence ID" value="GMA86376.1"/>
    <property type="molecule type" value="Genomic_DNA"/>
</dbReference>
<dbReference type="Gene3D" id="3.40.50.720">
    <property type="entry name" value="NAD(P)-binding Rossmann-like Domain"/>
    <property type="match status" value="1"/>
</dbReference>
<gene>
    <name evidence="2" type="ORF">GCM10025868_16260</name>
</gene>
<dbReference type="InterPro" id="IPR036291">
    <property type="entry name" value="NAD(P)-bd_dom_sf"/>
</dbReference>
<organism evidence="2 3">
    <name type="scientific">Angustibacter aerolatus</name>
    <dbReference type="NCBI Taxonomy" id="1162965"/>
    <lineage>
        <taxon>Bacteria</taxon>
        <taxon>Bacillati</taxon>
        <taxon>Actinomycetota</taxon>
        <taxon>Actinomycetes</taxon>
        <taxon>Kineosporiales</taxon>
        <taxon>Kineosporiaceae</taxon>
    </lineage>
</organism>
<proteinExistence type="predicted"/>
<comment type="caution">
    <text evidence="2">The sequence shown here is derived from an EMBL/GenBank/DDBJ whole genome shotgun (WGS) entry which is preliminary data.</text>
</comment>
<dbReference type="Proteomes" id="UP001157017">
    <property type="component" value="Unassembled WGS sequence"/>
</dbReference>
<evidence type="ECO:0000313" key="2">
    <source>
        <dbReference type="EMBL" id="GMA86376.1"/>
    </source>
</evidence>
<feature type="region of interest" description="Disordered" evidence="1">
    <location>
        <begin position="1"/>
        <end position="44"/>
    </location>
</feature>
<feature type="region of interest" description="Disordered" evidence="1">
    <location>
        <begin position="132"/>
        <end position="153"/>
    </location>
</feature>
<dbReference type="PANTHER" id="PTHR48079">
    <property type="entry name" value="PROTEIN YEEZ"/>
    <property type="match status" value="1"/>
</dbReference>
<dbReference type="InterPro" id="IPR051783">
    <property type="entry name" value="NAD(P)-dependent_oxidoreduct"/>
</dbReference>
<feature type="compositionally biased region" description="Polar residues" evidence="1">
    <location>
        <begin position="12"/>
        <end position="22"/>
    </location>
</feature>
<reference evidence="3" key="1">
    <citation type="journal article" date="2019" name="Int. J. Syst. Evol. Microbiol.">
        <title>The Global Catalogue of Microorganisms (GCM) 10K type strain sequencing project: providing services to taxonomists for standard genome sequencing and annotation.</title>
        <authorList>
            <consortium name="The Broad Institute Genomics Platform"/>
            <consortium name="The Broad Institute Genome Sequencing Center for Infectious Disease"/>
            <person name="Wu L."/>
            <person name="Ma J."/>
        </authorList>
    </citation>
    <scope>NUCLEOTIDE SEQUENCE [LARGE SCALE GENOMIC DNA]</scope>
    <source>
        <strain evidence="3">NBRC 108730</strain>
    </source>
</reference>
<keyword evidence="3" id="KW-1185">Reference proteome</keyword>
<feature type="compositionally biased region" description="Pro residues" evidence="1">
    <location>
        <begin position="28"/>
        <end position="37"/>
    </location>
</feature>